<gene>
    <name evidence="2" type="ORF">FB45DRAFT_1022815</name>
</gene>
<reference evidence="2" key="1">
    <citation type="submission" date="2023-03" db="EMBL/GenBank/DDBJ databases">
        <title>Massive genome expansion in bonnet fungi (Mycena s.s.) driven by repeated elements and novel gene families across ecological guilds.</title>
        <authorList>
            <consortium name="Lawrence Berkeley National Laboratory"/>
            <person name="Harder C.B."/>
            <person name="Miyauchi S."/>
            <person name="Viragh M."/>
            <person name="Kuo A."/>
            <person name="Thoen E."/>
            <person name="Andreopoulos B."/>
            <person name="Lu D."/>
            <person name="Skrede I."/>
            <person name="Drula E."/>
            <person name="Henrissat B."/>
            <person name="Morin E."/>
            <person name="Kohler A."/>
            <person name="Barry K."/>
            <person name="LaButti K."/>
            <person name="Morin E."/>
            <person name="Salamov A."/>
            <person name="Lipzen A."/>
            <person name="Mereny Z."/>
            <person name="Hegedus B."/>
            <person name="Baldrian P."/>
            <person name="Stursova M."/>
            <person name="Weitz H."/>
            <person name="Taylor A."/>
            <person name="Grigoriev I.V."/>
            <person name="Nagy L.G."/>
            <person name="Martin F."/>
            <person name="Kauserud H."/>
        </authorList>
    </citation>
    <scope>NUCLEOTIDE SEQUENCE</scope>
    <source>
        <strain evidence="2">9284</strain>
    </source>
</reference>
<evidence type="ECO:0000256" key="1">
    <source>
        <dbReference type="SAM" id="MobiDB-lite"/>
    </source>
</evidence>
<feature type="region of interest" description="Disordered" evidence="1">
    <location>
        <begin position="1"/>
        <end position="38"/>
    </location>
</feature>
<evidence type="ECO:0000313" key="2">
    <source>
        <dbReference type="EMBL" id="KAJ7642108.1"/>
    </source>
</evidence>
<dbReference type="AlphaFoldDB" id="A0AAD7FTQ2"/>
<feature type="compositionally biased region" description="Gly residues" evidence="1">
    <location>
        <begin position="18"/>
        <end position="37"/>
    </location>
</feature>
<evidence type="ECO:0008006" key="4">
    <source>
        <dbReference type="Google" id="ProtNLM"/>
    </source>
</evidence>
<accession>A0AAD7FTQ2</accession>
<evidence type="ECO:0000313" key="3">
    <source>
        <dbReference type="Proteomes" id="UP001221142"/>
    </source>
</evidence>
<dbReference type="EMBL" id="JARKIF010000004">
    <property type="protein sequence ID" value="KAJ7642108.1"/>
    <property type="molecule type" value="Genomic_DNA"/>
</dbReference>
<organism evidence="2 3">
    <name type="scientific">Roridomyces roridus</name>
    <dbReference type="NCBI Taxonomy" id="1738132"/>
    <lineage>
        <taxon>Eukaryota</taxon>
        <taxon>Fungi</taxon>
        <taxon>Dikarya</taxon>
        <taxon>Basidiomycota</taxon>
        <taxon>Agaricomycotina</taxon>
        <taxon>Agaricomycetes</taxon>
        <taxon>Agaricomycetidae</taxon>
        <taxon>Agaricales</taxon>
        <taxon>Marasmiineae</taxon>
        <taxon>Mycenaceae</taxon>
        <taxon>Roridomyces</taxon>
    </lineage>
</organism>
<sequence length="247" mass="27760">MSRKTSKAPRIGTININGGLGGSGGRGDPGREGGLGQGPRVNFYDIRTQSVGICQEIYPGAFVPDPKDTTVNGENLTSYIQIQQQALPASEDDFRRIRWGDIRLLKEFCLGEPHVVRLHKSRNIARRILSSKVHPTESEKAVVVYNGRNAEEERQKYVERHSKFWHPNILQIFGLSSYSGLYAAVTHEDMMPYLEFLAVHRPSPVMTVYLHACWRLDFDSVLAYNLSDVVVGNPDELDSALLRTSLY</sequence>
<proteinExistence type="predicted"/>
<name>A0AAD7FTQ2_9AGAR</name>
<comment type="caution">
    <text evidence="2">The sequence shown here is derived from an EMBL/GenBank/DDBJ whole genome shotgun (WGS) entry which is preliminary data.</text>
</comment>
<keyword evidence="3" id="KW-1185">Reference proteome</keyword>
<protein>
    <recommendedName>
        <fullName evidence="4">Protein kinase domain-containing protein</fullName>
    </recommendedName>
</protein>
<dbReference type="Proteomes" id="UP001221142">
    <property type="component" value="Unassembled WGS sequence"/>
</dbReference>